<accession>A0A4S2H368</accession>
<protein>
    <recommendedName>
        <fullName evidence="3">DUF4402 domain-containing protein</fullName>
    </recommendedName>
</protein>
<keyword evidence="2" id="KW-1185">Reference proteome</keyword>
<evidence type="ECO:0008006" key="3">
    <source>
        <dbReference type="Google" id="ProtNLM"/>
    </source>
</evidence>
<reference evidence="1 2" key="1">
    <citation type="journal article" date="2017" name="Int. J. Syst. Evol. Microbiol.">
        <title>Marinicauda algicola sp. nov., isolated from a marine red alga Rhodosorus marinus.</title>
        <authorList>
            <person name="Jeong S.E."/>
            <person name="Jeon S.H."/>
            <person name="Chun B.H."/>
            <person name="Kim D.W."/>
            <person name="Jeon C.O."/>
        </authorList>
    </citation>
    <scope>NUCLEOTIDE SEQUENCE [LARGE SCALE GENOMIC DNA]</scope>
    <source>
        <strain evidence="1 2">JCM 31718</strain>
    </source>
</reference>
<proteinExistence type="predicted"/>
<dbReference type="AlphaFoldDB" id="A0A4S2H368"/>
<dbReference type="EMBL" id="SRXW01000001">
    <property type="protein sequence ID" value="TGY90070.1"/>
    <property type="molecule type" value="Genomic_DNA"/>
</dbReference>
<sequence>MIITALLLAGAVDAEEAGLSRASGISLAPAAARYHLEVEIREDGALIASPSLVVREGETARLAVGGPDGYRIELSAEPSPAGWYAPQAADDVFVSSRLFLAGGGAWRRVGDAMVAIEPGSEAQAAFDLSGAGYARAGETAPLGEISVSYRMTRPAS</sequence>
<comment type="caution">
    <text evidence="1">The sequence shown here is derived from an EMBL/GenBank/DDBJ whole genome shotgun (WGS) entry which is preliminary data.</text>
</comment>
<dbReference type="Proteomes" id="UP000308054">
    <property type="component" value="Unassembled WGS sequence"/>
</dbReference>
<dbReference type="RefSeq" id="WP_135994568.1">
    <property type="nucleotide sequence ID" value="NZ_CP071057.1"/>
</dbReference>
<name>A0A4S2H368_9PROT</name>
<evidence type="ECO:0000313" key="1">
    <source>
        <dbReference type="EMBL" id="TGY90070.1"/>
    </source>
</evidence>
<evidence type="ECO:0000313" key="2">
    <source>
        <dbReference type="Proteomes" id="UP000308054"/>
    </source>
</evidence>
<organism evidence="1 2">
    <name type="scientific">Marinicauda algicola</name>
    <dbReference type="NCBI Taxonomy" id="2029849"/>
    <lineage>
        <taxon>Bacteria</taxon>
        <taxon>Pseudomonadati</taxon>
        <taxon>Pseudomonadota</taxon>
        <taxon>Alphaproteobacteria</taxon>
        <taxon>Maricaulales</taxon>
        <taxon>Maricaulaceae</taxon>
        <taxon>Marinicauda</taxon>
    </lineage>
</organism>
<gene>
    <name evidence="1" type="ORF">E5163_02780</name>
</gene>